<gene>
    <name evidence="2" type="ORF">ORAREDHAP_LOCUS30643</name>
</gene>
<keyword evidence="1" id="KW-1133">Transmembrane helix</keyword>
<keyword evidence="1" id="KW-0812">Transmembrane</keyword>
<evidence type="ECO:0000313" key="3">
    <source>
        <dbReference type="Proteomes" id="UP000507245"/>
    </source>
</evidence>
<dbReference type="EMBL" id="CAEKKB010000005">
    <property type="protein sequence ID" value="CAB4309460.1"/>
    <property type="molecule type" value="Genomic_DNA"/>
</dbReference>
<keyword evidence="1" id="KW-0472">Membrane</keyword>
<accession>A0A6J5X6H0</accession>
<feature type="transmembrane region" description="Helical" evidence="1">
    <location>
        <begin position="62"/>
        <end position="84"/>
    </location>
</feature>
<evidence type="ECO:0000313" key="2">
    <source>
        <dbReference type="EMBL" id="CAB4309460.1"/>
    </source>
</evidence>
<reference evidence="3" key="1">
    <citation type="journal article" date="2020" name="Genome Biol.">
        <title>Gamete binning: chromosome-level and haplotype-resolved genome assembly enabled by high-throughput single-cell sequencing of gamete genomes.</title>
        <authorList>
            <person name="Campoy J.A."/>
            <person name="Sun H."/>
            <person name="Goel M."/>
            <person name="Jiao W.-B."/>
            <person name="Folz-Donahue K."/>
            <person name="Wang N."/>
            <person name="Rubio M."/>
            <person name="Liu C."/>
            <person name="Kukat C."/>
            <person name="Ruiz D."/>
            <person name="Huettel B."/>
            <person name="Schneeberger K."/>
        </authorList>
    </citation>
    <scope>NUCLEOTIDE SEQUENCE [LARGE SCALE GENOMIC DNA]</scope>
    <source>
        <strain evidence="3">cv. Rojo Pasion</strain>
    </source>
</reference>
<keyword evidence="3" id="KW-1185">Reference proteome</keyword>
<sequence>MFYRKQSLPRNFRVLENHPSSCLPSEYFRNVLGYSPAHPARPANPQPCSGSLHCSSLLGKSFVFLAQPSLLLLFFFFFFFLLFFF</sequence>
<organism evidence="2 3">
    <name type="scientific">Prunus armeniaca</name>
    <name type="common">Apricot</name>
    <name type="synonym">Armeniaca vulgaris</name>
    <dbReference type="NCBI Taxonomy" id="36596"/>
    <lineage>
        <taxon>Eukaryota</taxon>
        <taxon>Viridiplantae</taxon>
        <taxon>Streptophyta</taxon>
        <taxon>Embryophyta</taxon>
        <taxon>Tracheophyta</taxon>
        <taxon>Spermatophyta</taxon>
        <taxon>Magnoliopsida</taxon>
        <taxon>eudicotyledons</taxon>
        <taxon>Gunneridae</taxon>
        <taxon>Pentapetalae</taxon>
        <taxon>rosids</taxon>
        <taxon>fabids</taxon>
        <taxon>Rosales</taxon>
        <taxon>Rosaceae</taxon>
        <taxon>Amygdaloideae</taxon>
        <taxon>Amygdaleae</taxon>
        <taxon>Prunus</taxon>
    </lineage>
</organism>
<protein>
    <submittedName>
        <fullName evidence="2">Uncharacterized protein</fullName>
    </submittedName>
</protein>
<name>A0A6J5X6H0_PRUAR</name>
<evidence type="ECO:0000256" key="1">
    <source>
        <dbReference type="SAM" id="Phobius"/>
    </source>
</evidence>
<dbReference type="Proteomes" id="UP000507245">
    <property type="component" value="Unassembled WGS sequence"/>
</dbReference>
<proteinExistence type="predicted"/>
<dbReference type="AlphaFoldDB" id="A0A6J5X6H0"/>